<organism evidence="4 5">
    <name type="scientific">Microdochium bolleyi</name>
    <dbReference type="NCBI Taxonomy" id="196109"/>
    <lineage>
        <taxon>Eukaryota</taxon>
        <taxon>Fungi</taxon>
        <taxon>Dikarya</taxon>
        <taxon>Ascomycota</taxon>
        <taxon>Pezizomycotina</taxon>
        <taxon>Sordariomycetes</taxon>
        <taxon>Xylariomycetidae</taxon>
        <taxon>Xylariales</taxon>
        <taxon>Microdochiaceae</taxon>
        <taxon>Microdochium</taxon>
    </lineage>
</organism>
<protein>
    <recommendedName>
        <fullName evidence="3">Azaphilone pigments biosynthesis cluster protein L N-terminal domain-containing protein</fullName>
    </recommendedName>
</protein>
<gene>
    <name evidence="4" type="ORF">Micbo1qcDRAFT_236373</name>
</gene>
<sequence length="429" mass="46486">MAEAVGLISGVLTLAVYALKSCRQLSKTIQEFPVLPRQVRELLGELAALDAVLRDLSNNSNINLKVDLTALELALEQCRRSCDDVGAELQKYCTRSTESRTSFRDWAKLKCSSGDGIDGFRQQLIGYKTTVAVAVAFATLQTSVATKEAVSDCRDAIATATIDLQSHLQGVQTKLEILLRRAEYDTDADEPVRARMEAELLSTEKGIQFCGELSGAIQKIHDSFFGDEGDGGAVSESRPSSEALFGEGLSGCLHHMRFTLAQLENNRQRIQQGMGANPKAKLSAEDEAASERLQTEARTLRNCLDFCSNVDEVLESQMSNIENYADGDDIIQYMVSTDGKPLLGKNKGSGKRLKQAGGHLSDGSFQQMSQDFKEISIHEKLRQEQSPPSAPSTPSTPSASQPTTKKADGAPVQDSPFGARYGTGLPLGN</sequence>
<dbReference type="Pfam" id="PF17111">
    <property type="entry name" value="PigL_N"/>
    <property type="match status" value="1"/>
</dbReference>
<dbReference type="Proteomes" id="UP000070501">
    <property type="component" value="Unassembled WGS sequence"/>
</dbReference>
<accession>A0A136IRC3</accession>
<feature type="region of interest" description="Disordered" evidence="1">
    <location>
        <begin position="342"/>
        <end position="364"/>
    </location>
</feature>
<dbReference type="InParanoid" id="A0A136IRC3"/>
<feature type="compositionally biased region" description="Low complexity" evidence="1">
    <location>
        <begin position="392"/>
        <end position="404"/>
    </location>
</feature>
<feature type="chain" id="PRO_5007293009" description="Azaphilone pigments biosynthesis cluster protein L N-terminal domain-containing protein" evidence="2">
    <location>
        <begin position="19"/>
        <end position="429"/>
    </location>
</feature>
<dbReference type="EMBL" id="KQ964262">
    <property type="protein sequence ID" value="KXJ87491.1"/>
    <property type="molecule type" value="Genomic_DNA"/>
</dbReference>
<evidence type="ECO:0000256" key="2">
    <source>
        <dbReference type="SAM" id="SignalP"/>
    </source>
</evidence>
<keyword evidence="2" id="KW-0732">Signal</keyword>
<dbReference type="OrthoDB" id="428260at2759"/>
<feature type="signal peptide" evidence="2">
    <location>
        <begin position="1"/>
        <end position="18"/>
    </location>
</feature>
<reference evidence="5" key="1">
    <citation type="submission" date="2016-02" db="EMBL/GenBank/DDBJ databases">
        <title>Draft genome sequence of Microdochium bolleyi, a fungal endophyte of beachgrass.</title>
        <authorList>
            <consortium name="DOE Joint Genome Institute"/>
            <person name="David A.S."/>
            <person name="May G."/>
            <person name="Haridas S."/>
            <person name="Lim J."/>
            <person name="Wang M."/>
            <person name="Labutti K."/>
            <person name="Lipzen A."/>
            <person name="Barry K."/>
            <person name="Grigoriev I.V."/>
        </authorList>
    </citation>
    <scope>NUCLEOTIDE SEQUENCE [LARGE SCALE GENOMIC DNA]</scope>
    <source>
        <strain evidence="5">J235TASD1</strain>
    </source>
</reference>
<dbReference type="AlphaFoldDB" id="A0A136IRC3"/>
<evidence type="ECO:0000256" key="1">
    <source>
        <dbReference type="SAM" id="MobiDB-lite"/>
    </source>
</evidence>
<name>A0A136IRC3_9PEZI</name>
<feature type="domain" description="Azaphilone pigments biosynthesis cluster protein L N-terminal" evidence="3">
    <location>
        <begin position="2"/>
        <end position="210"/>
    </location>
</feature>
<keyword evidence="5" id="KW-1185">Reference proteome</keyword>
<dbReference type="STRING" id="196109.A0A136IRC3"/>
<feature type="region of interest" description="Disordered" evidence="1">
    <location>
        <begin position="380"/>
        <end position="429"/>
    </location>
</feature>
<proteinExistence type="predicted"/>
<dbReference type="InterPro" id="IPR031348">
    <property type="entry name" value="PigL_N"/>
</dbReference>
<evidence type="ECO:0000313" key="5">
    <source>
        <dbReference type="Proteomes" id="UP000070501"/>
    </source>
</evidence>
<evidence type="ECO:0000313" key="4">
    <source>
        <dbReference type="EMBL" id="KXJ87491.1"/>
    </source>
</evidence>
<evidence type="ECO:0000259" key="3">
    <source>
        <dbReference type="Pfam" id="PF17111"/>
    </source>
</evidence>